<evidence type="ECO:0000313" key="4">
    <source>
        <dbReference type="Proteomes" id="UP001056708"/>
    </source>
</evidence>
<accession>A0ABY5AT96</accession>
<evidence type="ECO:0000313" key="3">
    <source>
        <dbReference type="EMBL" id="USR91556.1"/>
    </source>
</evidence>
<protein>
    <submittedName>
        <fullName evidence="3">DUF262 domain-containing protein</fullName>
    </submittedName>
</protein>
<evidence type="ECO:0000259" key="2">
    <source>
        <dbReference type="Pfam" id="PF03235"/>
    </source>
</evidence>
<dbReference type="PANTHER" id="PTHR39639">
    <property type="entry name" value="CHROMOSOME 16, WHOLE GENOME SHOTGUN SEQUENCE"/>
    <property type="match status" value="1"/>
</dbReference>
<keyword evidence="4" id="KW-1185">Reference proteome</keyword>
<proteinExistence type="predicted"/>
<name>A0ABY5AT96_9CYAN</name>
<sequence>MSNVQNSANPQSPSNKIEGDVQETVSPSSYSITSYNADYPVDGLVKRIQRQDIYIPDFQRSYVWKKEQASRFIESLLLGLPVPGIFLAKEPETNKLIVIDGQQRLKTLQYFYEGIFPIKSDENKQTHFRLSKVAEQFDGKGYEDLSANDQRQLDDSILPATIVRQEEPQEEFSTSMYYIFERLNTGGTQLSTQEIRASIYYGEFNQLLNELNQHEIWQKIFQGDESSRKPDPSKRMKDCELILRFIALNFAIDSYKKSMKEFLNQFMKTNRNLQRYSALEIKGVFENTINTIYQALGERAFRPRRGLHAAVFDAVMVGVANRLKQGEVQQKSLLQNAYNELLENHKFLESSINSRQMTNIRNVKNRIDLATQKFQNVP</sequence>
<organism evidence="3 4">
    <name type="scientific">Phormidium yuhuli AB48</name>
    <dbReference type="NCBI Taxonomy" id="2940671"/>
    <lineage>
        <taxon>Bacteria</taxon>
        <taxon>Bacillati</taxon>
        <taxon>Cyanobacteriota</taxon>
        <taxon>Cyanophyceae</taxon>
        <taxon>Oscillatoriophycideae</taxon>
        <taxon>Oscillatoriales</taxon>
        <taxon>Oscillatoriaceae</taxon>
        <taxon>Phormidium</taxon>
        <taxon>Phormidium yuhuli</taxon>
    </lineage>
</organism>
<gene>
    <name evidence="3" type="ORF">NEA10_02165</name>
</gene>
<dbReference type="EMBL" id="CP098611">
    <property type="protein sequence ID" value="USR91556.1"/>
    <property type="molecule type" value="Genomic_DNA"/>
</dbReference>
<feature type="domain" description="GmrSD restriction endonucleases N-terminal" evidence="2">
    <location>
        <begin position="44"/>
        <end position="200"/>
    </location>
</feature>
<dbReference type="PANTHER" id="PTHR39639:SF1">
    <property type="entry name" value="DUF262 DOMAIN-CONTAINING PROTEIN"/>
    <property type="match status" value="1"/>
</dbReference>
<dbReference type="Pfam" id="PF03235">
    <property type="entry name" value="GmrSD_N"/>
    <property type="match status" value="1"/>
</dbReference>
<dbReference type="RefSeq" id="WP_252663571.1">
    <property type="nucleotide sequence ID" value="NZ_CP098611.1"/>
</dbReference>
<reference evidence="3" key="1">
    <citation type="submission" date="2022-06" db="EMBL/GenBank/DDBJ databases">
        <title>Genome sequence of Phormidium yuhuli AB48 isolated from an industrial photobioreactor environment.</title>
        <authorList>
            <person name="Qiu Y."/>
            <person name="Noonan A.J.C."/>
            <person name="Dofher K."/>
            <person name="Koch M."/>
            <person name="Kieft B."/>
            <person name="Lin X."/>
            <person name="Ziels R.M."/>
            <person name="Hallam S.J."/>
        </authorList>
    </citation>
    <scope>NUCLEOTIDE SEQUENCE</scope>
    <source>
        <strain evidence="3">AB48</strain>
    </source>
</reference>
<feature type="region of interest" description="Disordered" evidence="1">
    <location>
        <begin position="1"/>
        <end position="23"/>
    </location>
</feature>
<feature type="compositionally biased region" description="Polar residues" evidence="1">
    <location>
        <begin position="1"/>
        <end position="15"/>
    </location>
</feature>
<dbReference type="Proteomes" id="UP001056708">
    <property type="component" value="Chromosome"/>
</dbReference>
<dbReference type="InterPro" id="IPR004919">
    <property type="entry name" value="GmrSD_N"/>
</dbReference>
<evidence type="ECO:0000256" key="1">
    <source>
        <dbReference type="SAM" id="MobiDB-lite"/>
    </source>
</evidence>